<dbReference type="EMBL" id="CP062006">
    <property type="protein sequence ID" value="QTC87396.1"/>
    <property type="molecule type" value="Genomic_DNA"/>
</dbReference>
<evidence type="ECO:0000256" key="5">
    <source>
        <dbReference type="ARBA" id="ARBA00023157"/>
    </source>
</evidence>
<dbReference type="PROSITE" id="PS51354">
    <property type="entry name" value="GLUTAREDOXIN_2"/>
    <property type="match status" value="1"/>
</dbReference>
<keyword evidence="7" id="KW-0963">Cytoplasm</keyword>
<dbReference type="RefSeq" id="WP_207823671.1">
    <property type="nucleotide sequence ID" value="NZ_CP062006.1"/>
</dbReference>
<evidence type="ECO:0000259" key="8">
    <source>
        <dbReference type="Pfam" id="PF00462"/>
    </source>
</evidence>
<dbReference type="PANTHER" id="PTHR45694">
    <property type="entry name" value="GLUTAREDOXIN 2"/>
    <property type="match status" value="1"/>
</dbReference>
<organism evidence="9 10">
    <name type="scientific">Brevundimonas pondensis</name>
    <dbReference type="NCBI Taxonomy" id="2774189"/>
    <lineage>
        <taxon>Bacteria</taxon>
        <taxon>Pseudomonadati</taxon>
        <taxon>Pseudomonadota</taxon>
        <taxon>Alphaproteobacteria</taxon>
        <taxon>Caulobacterales</taxon>
        <taxon>Caulobacteraceae</taxon>
        <taxon>Brevundimonas</taxon>
    </lineage>
</organism>
<dbReference type="InterPro" id="IPR011767">
    <property type="entry name" value="GLR_AS"/>
</dbReference>
<dbReference type="PANTHER" id="PTHR45694:SF18">
    <property type="entry name" value="GLUTAREDOXIN-1-RELATED"/>
    <property type="match status" value="1"/>
</dbReference>
<dbReference type="InterPro" id="IPR014025">
    <property type="entry name" value="Glutaredoxin_subgr"/>
</dbReference>
<dbReference type="Gene3D" id="3.40.30.10">
    <property type="entry name" value="Glutaredoxin"/>
    <property type="match status" value="1"/>
</dbReference>
<sequence>MAEVVIYTKPGCPYCVAAMGLLTRKGAEFTEIVASNDPEKKAEMVARSGGKATFPQIFINGQHVGGSDDIHALDRKGGLDPLLAA</sequence>
<evidence type="ECO:0000313" key="10">
    <source>
        <dbReference type="Proteomes" id="UP000663942"/>
    </source>
</evidence>
<proteinExistence type="inferred from homology"/>
<keyword evidence="10" id="KW-1185">Reference proteome</keyword>
<dbReference type="InterPro" id="IPR036249">
    <property type="entry name" value="Thioredoxin-like_sf"/>
</dbReference>
<evidence type="ECO:0000256" key="3">
    <source>
        <dbReference type="ARBA" id="ARBA00022448"/>
    </source>
</evidence>
<gene>
    <name evidence="9" type="primary">grxC</name>
    <name evidence="9" type="ORF">IFE19_15085</name>
</gene>
<evidence type="ECO:0000256" key="6">
    <source>
        <dbReference type="ARBA" id="ARBA00023284"/>
    </source>
</evidence>
<keyword evidence="6 7" id="KW-0676">Redox-active center</keyword>
<protein>
    <recommendedName>
        <fullName evidence="7">Glutaredoxin</fullName>
    </recommendedName>
</protein>
<dbReference type="SUPFAM" id="SSF52833">
    <property type="entry name" value="Thioredoxin-like"/>
    <property type="match status" value="1"/>
</dbReference>
<dbReference type="NCBIfam" id="TIGR02181">
    <property type="entry name" value="GRX_bact"/>
    <property type="match status" value="1"/>
</dbReference>
<comment type="function">
    <text evidence="1 7">Has a glutathione-disulfide oxidoreductase activity in the presence of NADPH and glutathione reductase. Reduces low molecular weight disulfides and proteins.</text>
</comment>
<dbReference type="CDD" id="cd03418">
    <property type="entry name" value="GRX_GRXb_1_3_like"/>
    <property type="match status" value="1"/>
</dbReference>
<accession>A0ABX7SJS2</accession>
<evidence type="ECO:0000313" key="9">
    <source>
        <dbReference type="EMBL" id="QTC87396.1"/>
    </source>
</evidence>
<dbReference type="InterPro" id="IPR002109">
    <property type="entry name" value="Glutaredoxin"/>
</dbReference>
<evidence type="ECO:0000256" key="7">
    <source>
        <dbReference type="RuleBase" id="RU364065"/>
    </source>
</evidence>
<dbReference type="InterPro" id="IPR011900">
    <property type="entry name" value="GRX_bact"/>
</dbReference>
<feature type="domain" description="Glutaredoxin" evidence="8">
    <location>
        <begin position="4"/>
        <end position="64"/>
    </location>
</feature>
<evidence type="ECO:0000256" key="4">
    <source>
        <dbReference type="ARBA" id="ARBA00022982"/>
    </source>
</evidence>
<keyword evidence="4 7" id="KW-0249">Electron transport</keyword>
<evidence type="ECO:0000256" key="1">
    <source>
        <dbReference type="ARBA" id="ARBA00002549"/>
    </source>
</evidence>
<dbReference type="Proteomes" id="UP000663942">
    <property type="component" value="Chromosome"/>
</dbReference>
<dbReference type="Pfam" id="PF00462">
    <property type="entry name" value="Glutaredoxin"/>
    <property type="match status" value="1"/>
</dbReference>
<dbReference type="PRINTS" id="PR00160">
    <property type="entry name" value="GLUTAREDOXIN"/>
</dbReference>
<reference evidence="9 10" key="1">
    <citation type="submission" date="2020-09" db="EMBL/GenBank/DDBJ databases">
        <title>Brevundimonas sp. LVF1 isolated from an oligotrophic pond in Goettingen, Germany.</title>
        <authorList>
            <person name="Friedrich I."/>
            <person name="Klassen A."/>
            <person name="Neubauer H."/>
            <person name="Schneider D."/>
            <person name="Hertel R."/>
            <person name="Daniel R."/>
        </authorList>
    </citation>
    <scope>NUCLEOTIDE SEQUENCE [LARGE SCALE GENOMIC DNA]</scope>
    <source>
        <strain evidence="9 10">LVF1</strain>
    </source>
</reference>
<dbReference type="PROSITE" id="PS00195">
    <property type="entry name" value="GLUTAREDOXIN_1"/>
    <property type="match status" value="1"/>
</dbReference>
<comment type="similarity">
    <text evidence="2 7">Belongs to the glutaredoxin family.</text>
</comment>
<keyword evidence="5" id="KW-1015">Disulfide bond</keyword>
<keyword evidence="3 7" id="KW-0813">Transport</keyword>
<name>A0ABX7SJS2_9CAUL</name>
<evidence type="ECO:0000256" key="2">
    <source>
        <dbReference type="ARBA" id="ARBA00007787"/>
    </source>
</evidence>